<feature type="transmembrane region" description="Helical" evidence="1">
    <location>
        <begin position="32"/>
        <end position="51"/>
    </location>
</feature>
<keyword evidence="3" id="KW-1185">Reference proteome</keyword>
<evidence type="ECO:0000256" key="1">
    <source>
        <dbReference type="SAM" id="Phobius"/>
    </source>
</evidence>
<dbReference type="EMBL" id="JALHLG010000003">
    <property type="protein sequence ID" value="MCJ2185790.1"/>
    <property type="molecule type" value="Genomic_DNA"/>
</dbReference>
<protein>
    <submittedName>
        <fullName evidence="2">Uncharacterized protein</fullName>
    </submittedName>
</protein>
<gene>
    <name evidence="2" type="ORF">MTR66_03060</name>
</gene>
<name>A0ABT0BLF4_9SPHN</name>
<feature type="transmembrane region" description="Helical" evidence="1">
    <location>
        <begin position="165"/>
        <end position="185"/>
    </location>
</feature>
<keyword evidence="1" id="KW-0472">Membrane</keyword>
<feature type="transmembrane region" description="Helical" evidence="1">
    <location>
        <begin position="58"/>
        <end position="78"/>
    </location>
</feature>
<comment type="caution">
    <text evidence="2">The sequence shown here is derived from an EMBL/GenBank/DDBJ whole genome shotgun (WGS) entry which is preliminary data.</text>
</comment>
<accession>A0ABT0BLF4</accession>
<reference evidence="2 3" key="1">
    <citation type="submission" date="2022-04" db="EMBL/GenBank/DDBJ databases">
        <title>Identification of a novel bacterium isolated from mangrove sediments.</title>
        <authorList>
            <person name="Pan X."/>
        </authorList>
    </citation>
    <scope>NUCLEOTIDE SEQUENCE [LARGE SCALE GENOMIC DNA]</scope>
    <source>
        <strain evidence="2 3">B2638</strain>
    </source>
</reference>
<dbReference type="RefSeq" id="WP_243917782.1">
    <property type="nucleotide sequence ID" value="NZ_JALHLG010000003.1"/>
</dbReference>
<keyword evidence="1" id="KW-1133">Transmembrane helix</keyword>
<evidence type="ECO:0000313" key="3">
    <source>
        <dbReference type="Proteomes" id="UP001202281"/>
    </source>
</evidence>
<dbReference type="Proteomes" id="UP001202281">
    <property type="component" value="Unassembled WGS sequence"/>
</dbReference>
<evidence type="ECO:0000313" key="2">
    <source>
        <dbReference type="EMBL" id="MCJ2185790.1"/>
    </source>
</evidence>
<proteinExistence type="predicted"/>
<feature type="transmembrane region" description="Helical" evidence="1">
    <location>
        <begin position="111"/>
        <end position="132"/>
    </location>
</feature>
<feature type="transmembrane region" description="Helical" evidence="1">
    <location>
        <begin position="141"/>
        <end position="159"/>
    </location>
</feature>
<keyword evidence="1" id="KW-0812">Transmembrane</keyword>
<organism evidence="2 3">
    <name type="scientific">Novosphingobium beihaiensis</name>
    <dbReference type="NCBI Taxonomy" id="2930389"/>
    <lineage>
        <taxon>Bacteria</taxon>
        <taxon>Pseudomonadati</taxon>
        <taxon>Pseudomonadota</taxon>
        <taxon>Alphaproteobacteria</taxon>
        <taxon>Sphingomonadales</taxon>
        <taxon>Sphingomonadaceae</taxon>
        <taxon>Novosphingobium</taxon>
    </lineage>
</organism>
<sequence length="189" mass="19879">MSFLAVAAAILAGAAAGTGMLRRAWQSKAGKTPWRMGGLALLAFTVIWPAWPLGPVRGPFIAITLISLAAWAVVSSGYKRRPAKAQRAGRESLAPEPAERLTTKWRTTLRWLLAGPIGMVAAMAVGISYTVWAPGADQTRLLIGALIVPVVWGGAMAWTLADNRIVRATAVLTGTAVIGFGLSMLKGFA</sequence>